<protein>
    <submittedName>
        <fullName evidence="1">Uncharacterized protein</fullName>
    </submittedName>
</protein>
<evidence type="ECO:0000313" key="1">
    <source>
        <dbReference type="EMBL" id="KZV99344.1"/>
    </source>
</evidence>
<name>A0A165MJ79_EXIGL</name>
<dbReference type="AlphaFoldDB" id="A0A165MJ79"/>
<sequence length="176" mass="18215">MSVYAPTLSARGVNVTLPAHIPEKCIAACEYYKKTVSECETATAECMCTLVIEHGSYSCSSCTATKKTYAALQSQFDNYVAECTNRGYPLPKMSFPSPSNTTSSSSSTVAAGPTANVVASAGATLTVSAKRTTTTTTTSASASSTQLVFHNSASQTRGIGRAAIMTVGVLALSLLL</sequence>
<dbReference type="Proteomes" id="UP000077266">
    <property type="component" value="Unassembled WGS sequence"/>
</dbReference>
<proteinExistence type="predicted"/>
<dbReference type="InParanoid" id="A0A165MJ79"/>
<accession>A0A165MJ79</accession>
<gene>
    <name evidence="1" type="ORF">EXIGLDRAFT_762646</name>
</gene>
<evidence type="ECO:0000313" key="2">
    <source>
        <dbReference type="Proteomes" id="UP000077266"/>
    </source>
</evidence>
<organism evidence="1 2">
    <name type="scientific">Exidia glandulosa HHB12029</name>
    <dbReference type="NCBI Taxonomy" id="1314781"/>
    <lineage>
        <taxon>Eukaryota</taxon>
        <taxon>Fungi</taxon>
        <taxon>Dikarya</taxon>
        <taxon>Basidiomycota</taxon>
        <taxon>Agaricomycotina</taxon>
        <taxon>Agaricomycetes</taxon>
        <taxon>Auriculariales</taxon>
        <taxon>Exidiaceae</taxon>
        <taxon>Exidia</taxon>
    </lineage>
</organism>
<dbReference type="EMBL" id="KV425910">
    <property type="protein sequence ID" value="KZV99344.1"/>
    <property type="molecule type" value="Genomic_DNA"/>
</dbReference>
<reference evidence="1 2" key="1">
    <citation type="journal article" date="2016" name="Mol. Biol. Evol.">
        <title>Comparative Genomics of Early-Diverging Mushroom-Forming Fungi Provides Insights into the Origins of Lignocellulose Decay Capabilities.</title>
        <authorList>
            <person name="Nagy L.G."/>
            <person name="Riley R."/>
            <person name="Tritt A."/>
            <person name="Adam C."/>
            <person name="Daum C."/>
            <person name="Floudas D."/>
            <person name="Sun H."/>
            <person name="Yadav J.S."/>
            <person name="Pangilinan J."/>
            <person name="Larsson K.H."/>
            <person name="Matsuura K."/>
            <person name="Barry K."/>
            <person name="Labutti K."/>
            <person name="Kuo R."/>
            <person name="Ohm R.A."/>
            <person name="Bhattacharya S.S."/>
            <person name="Shirouzu T."/>
            <person name="Yoshinaga Y."/>
            <person name="Martin F.M."/>
            <person name="Grigoriev I.V."/>
            <person name="Hibbett D.S."/>
        </authorList>
    </citation>
    <scope>NUCLEOTIDE SEQUENCE [LARGE SCALE GENOMIC DNA]</scope>
    <source>
        <strain evidence="1 2">HHB12029</strain>
    </source>
</reference>
<keyword evidence="2" id="KW-1185">Reference proteome</keyword>